<dbReference type="Proteomes" id="UP000479000">
    <property type="component" value="Unassembled WGS sequence"/>
</dbReference>
<gene>
    <name evidence="1" type="ORF">NTEN_LOCUS124</name>
</gene>
<evidence type="ECO:0000313" key="2">
    <source>
        <dbReference type="Proteomes" id="UP000479000"/>
    </source>
</evidence>
<accession>A0A6H5FUZ7</accession>
<proteinExistence type="predicted"/>
<sequence>MRNKITNTAISRLGQNYFAYVDSRQASIATRDAHRVRSTPGRFGQITTLTTTANEIQLDQLT</sequence>
<dbReference type="EMBL" id="CADCXU010000197">
    <property type="protein sequence ID" value="CAA9993137.1"/>
    <property type="molecule type" value="Genomic_DNA"/>
</dbReference>
<protein>
    <submittedName>
        <fullName evidence="1">Uncharacterized protein</fullName>
    </submittedName>
</protein>
<organism evidence="1 2">
    <name type="scientific">Nesidiocoris tenuis</name>
    <dbReference type="NCBI Taxonomy" id="355587"/>
    <lineage>
        <taxon>Eukaryota</taxon>
        <taxon>Metazoa</taxon>
        <taxon>Ecdysozoa</taxon>
        <taxon>Arthropoda</taxon>
        <taxon>Hexapoda</taxon>
        <taxon>Insecta</taxon>
        <taxon>Pterygota</taxon>
        <taxon>Neoptera</taxon>
        <taxon>Paraneoptera</taxon>
        <taxon>Hemiptera</taxon>
        <taxon>Heteroptera</taxon>
        <taxon>Panheteroptera</taxon>
        <taxon>Cimicomorpha</taxon>
        <taxon>Miridae</taxon>
        <taxon>Dicyphina</taxon>
        <taxon>Nesidiocoris</taxon>
    </lineage>
</organism>
<name>A0A6H5FUZ7_9HEMI</name>
<keyword evidence="2" id="KW-1185">Reference proteome</keyword>
<reference evidence="1 2" key="1">
    <citation type="submission" date="2020-02" db="EMBL/GenBank/DDBJ databases">
        <authorList>
            <person name="Ferguson B K."/>
        </authorList>
    </citation>
    <scope>NUCLEOTIDE SEQUENCE [LARGE SCALE GENOMIC DNA]</scope>
</reference>
<dbReference type="AlphaFoldDB" id="A0A6H5FUZ7"/>
<feature type="non-terminal residue" evidence="1">
    <location>
        <position position="62"/>
    </location>
</feature>
<evidence type="ECO:0000313" key="1">
    <source>
        <dbReference type="EMBL" id="CAA9993137.1"/>
    </source>
</evidence>